<protein>
    <recommendedName>
        <fullName evidence="7">Small-conductance mechanosensitive channel</fullName>
    </recommendedName>
</protein>
<dbReference type="SUPFAM" id="SSF82861">
    <property type="entry name" value="Mechanosensitive channel protein MscS (YggB), transmembrane region"/>
    <property type="match status" value="1"/>
</dbReference>
<dbReference type="SUPFAM" id="SSF82689">
    <property type="entry name" value="Mechanosensitive channel protein MscS (YggB), C-terminal domain"/>
    <property type="match status" value="1"/>
</dbReference>
<comment type="caution">
    <text evidence="11">The sequence shown here is derived from an EMBL/GenBank/DDBJ whole genome shotgun (WGS) entry which is preliminary data.</text>
</comment>
<dbReference type="InterPro" id="IPR010920">
    <property type="entry name" value="LSM_dom_sf"/>
</dbReference>
<dbReference type="Gene3D" id="2.30.30.60">
    <property type="match status" value="1"/>
</dbReference>
<keyword evidence="7" id="KW-0406">Ion transport</keyword>
<feature type="domain" description="Mechanosensitive ion channel MscS C-terminal" evidence="10">
    <location>
        <begin position="184"/>
        <end position="265"/>
    </location>
</feature>
<dbReference type="PANTHER" id="PTHR30221">
    <property type="entry name" value="SMALL-CONDUCTANCE MECHANOSENSITIVE CHANNEL"/>
    <property type="match status" value="1"/>
</dbReference>
<evidence type="ECO:0000256" key="8">
    <source>
        <dbReference type="SAM" id="MobiDB-lite"/>
    </source>
</evidence>
<dbReference type="Gene3D" id="1.10.287.1260">
    <property type="match status" value="1"/>
</dbReference>
<evidence type="ECO:0000259" key="9">
    <source>
        <dbReference type="Pfam" id="PF00924"/>
    </source>
</evidence>
<gene>
    <name evidence="11" type="ORF">MON41_18080</name>
</gene>
<comment type="function">
    <text evidence="7">Mechanosensitive channel that participates in the regulation of osmotic pressure changes within the cell, opening in response to stretch forces in the membrane lipid bilayer, without the need for other proteins. Contributes to normal resistance to hypoosmotic shock. Forms an ion channel of 1.0 nanosiemens conductance with a slight preference for anions.</text>
</comment>
<feature type="transmembrane region" description="Helical" evidence="7">
    <location>
        <begin position="20"/>
        <end position="48"/>
    </location>
</feature>
<evidence type="ECO:0000256" key="4">
    <source>
        <dbReference type="ARBA" id="ARBA00022692"/>
    </source>
</evidence>
<evidence type="ECO:0000256" key="2">
    <source>
        <dbReference type="ARBA" id="ARBA00008017"/>
    </source>
</evidence>
<dbReference type="InterPro" id="IPR011066">
    <property type="entry name" value="MscS_channel_C_sf"/>
</dbReference>
<keyword evidence="3" id="KW-1003">Cell membrane</keyword>
<feature type="compositionally biased region" description="Low complexity" evidence="8">
    <location>
        <begin position="312"/>
        <end position="321"/>
    </location>
</feature>
<dbReference type="Pfam" id="PF00924">
    <property type="entry name" value="MS_channel_2nd"/>
    <property type="match status" value="1"/>
</dbReference>
<evidence type="ECO:0000313" key="12">
    <source>
        <dbReference type="Proteomes" id="UP001201985"/>
    </source>
</evidence>
<evidence type="ECO:0000256" key="3">
    <source>
        <dbReference type="ARBA" id="ARBA00022475"/>
    </source>
</evidence>
<keyword evidence="5 7" id="KW-1133">Transmembrane helix</keyword>
<feature type="domain" description="Mechanosensitive ion channel MscS" evidence="9">
    <location>
        <begin position="109"/>
        <end position="169"/>
    </location>
</feature>
<dbReference type="InterPro" id="IPR006685">
    <property type="entry name" value="MscS_channel_2nd"/>
</dbReference>
<dbReference type="InterPro" id="IPR023408">
    <property type="entry name" value="MscS_beta-dom_sf"/>
</dbReference>
<sequence length="321" mass="35745">MEEPEQLATNKLQDMAEGFFWLLPNIGIGLIVLVGFWVGARLLGRAVFFAFKRQHREDLGSLLGSTARWALILMGALVCATIVFPSVKPSDLLATLGVGSLAVGLAFRDILQNWFSGLMILYARPFRIGDQIVSGDYEGTVERVEARTTILKTYDGQRVLIPNSNLYTRGITVRTHFPVRRSQCDVSIGYSDDPRIACEAVLHALAGVEGVKQDPQPDARPWEFGESGVVIRVRWWTDSRRSHVVAAYGRAVEAIRAALRQAQIDLVYPTRMVLFHDQTEEIDGDRSRQREGWPAGKKPPAPRPLSQISIARSSTSRTTED</sequence>
<organism evidence="11 12">
    <name type="scientific">Teichococcus vastitatis</name>
    <dbReference type="NCBI Taxonomy" id="2307076"/>
    <lineage>
        <taxon>Bacteria</taxon>
        <taxon>Pseudomonadati</taxon>
        <taxon>Pseudomonadota</taxon>
        <taxon>Alphaproteobacteria</taxon>
        <taxon>Acetobacterales</taxon>
        <taxon>Roseomonadaceae</taxon>
        <taxon>Roseomonas</taxon>
    </lineage>
</organism>
<feature type="transmembrane region" description="Helical" evidence="7">
    <location>
        <begin position="69"/>
        <end position="87"/>
    </location>
</feature>
<keyword evidence="7" id="KW-0813">Transport</keyword>
<keyword evidence="7" id="KW-0407">Ion channel</keyword>
<evidence type="ECO:0000256" key="7">
    <source>
        <dbReference type="RuleBase" id="RU369025"/>
    </source>
</evidence>
<comment type="caution">
    <text evidence="7">Lacks conserved residue(s) required for the propagation of feature annotation.</text>
</comment>
<dbReference type="Pfam" id="PF21082">
    <property type="entry name" value="MS_channel_3rd"/>
    <property type="match status" value="1"/>
</dbReference>
<comment type="subcellular location">
    <subcellularLocation>
        <location evidence="7">Cell inner membrane</location>
        <topology evidence="7">Multi-pass membrane protein</topology>
    </subcellularLocation>
    <subcellularLocation>
        <location evidence="1">Cell membrane</location>
        <topology evidence="1">Multi-pass membrane protein</topology>
    </subcellularLocation>
</comment>
<reference evidence="11 12" key="1">
    <citation type="submission" date="2022-03" db="EMBL/GenBank/DDBJ databases">
        <title>Complete genome analysis of Roseomonas KG 17.1 : a prolific producer of plant growth promoters.</title>
        <authorList>
            <person name="Saadouli I."/>
            <person name="Najjari A."/>
            <person name="Mosbah A."/>
            <person name="Ouzari H.I."/>
        </authorList>
    </citation>
    <scope>NUCLEOTIDE SEQUENCE [LARGE SCALE GENOMIC DNA]</scope>
    <source>
        <strain evidence="11 12">KG17-1</strain>
    </source>
</reference>
<dbReference type="InterPro" id="IPR045275">
    <property type="entry name" value="MscS_archaea/bacteria_type"/>
</dbReference>
<feature type="region of interest" description="Disordered" evidence="8">
    <location>
        <begin position="279"/>
        <end position="321"/>
    </location>
</feature>
<dbReference type="InterPro" id="IPR011014">
    <property type="entry name" value="MscS_channel_TM-2"/>
</dbReference>
<evidence type="ECO:0000256" key="1">
    <source>
        <dbReference type="ARBA" id="ARBA00004651"/>
    </source>
</evidence>
<accession>A0ABS9W8I4</accession>
<keyword evidence="6 7" id="KW-0472">Membrane</keyword>
<dbReference type="InterPro" id="IPR049278">
    <property type="entry name" value="MS_channel_C"/>
</dbReference>
<evidence type="ECO:0000256" key="6">
    <source>
        <dbReference type="ARBA" id="ARBA00023136"/>
    </source>
</evidence>
<evidence type="ECO:0000313" key="11">
    <source>
        <dbReference type="EMBL" id="MCI0755611.1"/>
    </source>
</evidence>
<dbReference type="SUPFAM" id="SSF50182">
    <property type="entry name" value="Sm-like ribonucleoproteins"/>
    <property type="match status" value="1"/>
</dbReference>
<keyword evidence="4 7" id="KW-0812">Transmembrane</keyword>
<keyword evidence="7" id="KW-0997">Cell inner membrane</keyword>
<dbReference type="RefSeq" id="WP_241793493.1">
    <property type="nucleotide sequence ID" value="NZ_JALBUU010000039.1"/>
</dbReference>
<comment type="subunit">
    <text evidence="7">Homoheptamer.</text>
</comment>
<evidence type="ECO:0000259" key="10">
    <source>
        <dbReference type="Pfam" id="PF21082"/>
    </source>
</evidence>
<keyword evidence="12" id="KW-1185">Reference proteome</keyword>
<proteinExistence type="inferred from homology"/>
<dbReference type="EMBL" id="JALBUU010000039">
    <property type="protein sequence ID" value="MCI0755611.1"/>
    <property type="molecule type" value="Genomic_DNA"/>
</dbReference>
<dbReference type="Gene3D" id="3.30.70.100">
    <property type="match status" value="1"/>
</dbReference>
<dbReference type="Proteomes" id="UP001201985">
    <property type="component" value="Unassembled WGS sequence"/>
</dbReference>
<comment type="similarity">
    <text evidence="2 7">Belongs to the MscS (TC 1.A.23) family.</text>
</comment>
<name>A0ABS9W8I4_9PROT</name>
<evidence type="ECO:0000256" key="5">
    <source>
        <dbReference type="ARBA" id="ARBA00022989"/>
    </source>
</evidence>
<dbReference type="PANTHER" id="PTHR30221:SF1">
    <property type="entry name" value="SMALL-CONDUCTANCE MECHANOSENSITIVE CHANNEL"/>
    <property type="match status" value="1"/>
</dbReference>